<dbReference type="PANTHER" id="PTHR12625">
    <property type="entry name" value="LIPOCALIN-1 INTERACTING MEMBRANE RECEPTOR LIMR"/>
    <property type="match status" value="1"/>
</dbReference>
<dbReference type="InterPro" id="IPR006876">
    <property type="entry name" value="LMBR1-like_membr_prot"/>
</dbReference>
<comment type="caution">
    <text evidence="3">The sequence shown here is derived from an EMBL/GenBank/DDBJ whole genome shotgun (WGS) entry which is preliminary data.</text>
</comment>
<dbReference type="PRINTS" id="PR01692">
    <property type="entry name" value="LIPOCALINIMR"/>
</dbReference>
<evidence type="ECO:0000256" key="2">
    <source>
        <dbReference type="SAM" id="Phobius"/>
    </source>
</evidence>
<feature type="transmembrane region" description="Helical" evidence="2">
    <location>
        <begin position="90"/>
        <end position="111"/>
    </location>
</feature>
<keyword evidence="2" id="KW-0812">Transmembrane</keyword>
<dbReference type="GO" id="GO:0004888">
    <property type="term" value="F:transmembrane signaling receptor activity"/>
    <property type="evidence" value="ECO:0007669"/>
    <property type="project" value="TreeGrafter"/>
</dbReference>
<dbReference type="GO" id="GO:0005886">
    <property type="term" value="C:plasma membrane"/>
    <property type="evidence" value="ECO:0007669"/>
    <property type="project" value="TreeGrafter"/>
</dbReference>
<evidence type="ECO:0000313" key="4">
    <source>
        <dbReference type="Proteomes" id="UP000828390"/>
    </source>
</evidence>
<keyword evidence="2" id="KW-0472">Membrane</keyword>
<dbReference type="GO" id="GO:0007165">
    <property type="term" value="P:signal transduction"/>
    <property type="evidence" value="ECO:0007669"/>
    <property type="project" value="TreeGrafter"/>
</dbReference>
<feature type="transmembrane region" description="Helical" evidence="2">
    <location>
        <begin position="49"/>
        <end position="70"/>
    </location>
</feature>
<reference evidence="3" key="1">
    <citation type="journal article" date="2019" name="bioRxiv">
        <title>The Genome of the Zebra Mussel, Dreissena polymorpha: A Resource for Invasive Species Research.</title>
        <authorList>
            <person name="McCartney M.A."/>
            <person name="Auch B."/>
            <person name="Kono T."/>
            <person name="Mallez S."/>
            <person name="Zhang Y."/>
            <person name="Obille A."/>
            <person name="Becker A."/>
            <person name="Abrahante J.E."/>
            <person name="Garbe J."/>
            <person name="Badalamenti J.P."/>
            <person name="Herman A."/>
            <person name="Mangelson H."/>
            <person name="Liachko I."/>
            <person name="Sullivan S."/>
            <person name="Sone E.D."/>
            <person name="Koren S."/>
            <person name="Silverstein K.A.T."/>
            <person name="Beckman K.B."/>
            <person name="Gohl D.M."/>
        </authorList>
    </citation>
    <scope>NUCLEOTIDE SEQUENCE</scope>
    <source>
        <strain evidence="3">Duluth1</strain>
        <tissue evidence="3">Whole animal</tissue>
    </source>
</reference>
<evidence type="ECO:0000313" key="3">
    <source>
        <dbReference type="EMBL" id="KAH3826152.1"/>
    </source>
</evidence>
<evidence type="ECO:0008006" key="5">
    <source>
        <dbReference type="Google" id="ProtNLM"/>
    </source>
</evidence>
<name>A0A9D4H0D7_DREPO</name>
<dbReference type="EMBL" id="JAIWYP010000005">
    <property type="protein sequence ID" value="KAH3826152.1"/>
    <property type="molecule type" value="Genomic_DNA"/>
</dbReference>
<feature type="transmembrane region" description="Helical" evidence="2">
    <location>
        <begin position="334"/>
        <end position="354"/>
    </location>
</feature>
<sequence length="444" mass="50113">FWVCTFTLAVSMGAVFLLPISIVSNEVLLLHPHSYYVQWLNTSLIHRLWNFVFLFSNISLFIFMPFAYFFTESEGFTGTKGIFARVKEALVMLALLATSVLGVFWIFLLFSNDSHLHQQTFSDIWSIYLPYLYSCISFMGVILLLLCTPVGFFSMFTFMGTLVQKPQFLRDINEELTQFHMERDSLRRKLKATKHNGIEGRVQGTISNGHQKTEDIQGKLDEVNADIKELEKRKQVSCVRLLMFPVLMLFSLILTVLGVLMVTQNMFQLLVGIKALPVGAKEMSLGITSLSALGWPGSILETILILYLMSASVVGFYSLPLFCRVTPKYNNTSMISIILNCSVLLILSSALPVLSRTLGITNFDLVGSFGTMDWLGNFYIIFFSNVIFVSATVLCLVNKFTNKVRQSIYIKIKTALLTFVSQRSRNHSASSLNLSTSTRFSETT</sequence>
<proteinExistence type="inferred from homology"/>
<reference evidence="3" key="2">
    <citation type="submission" date="2020-11" db="EMBL/GenBank/DDBJ databases">
        <authorList>
            <person name="McCartney M.A."/>
            <person name="Auch B."/>
            <person name="Kono T."/>
            <person name="Mallez S."/>
            <person name="Becker A."/>
            <person name="Gohl D.M."/>
            <person name="Silverstein K.A.T."/>
            <person name="Koren S."/>
            <person name="Bechman K.B."/>
            <person name="Herman A."/>
            <person name="Abrahante J.E."/>
            <person name="Garbe J."/>
        </authorList>
    </citation>
    <scope>NUCLEOTIDE SEQUENCE</scope>
    <source>
        <strain evidence="3">Duluth1</strain>
        <tissue evidence="3">Whole animal</tissue>
    </source>
</reference>
<dbReference type="PANTHER" id="PTHR12625:SF0">
    <property type="entry name" value="PROTEIN LILIPOD"/>
    <property type="match status" value="1"/>
</dbReference>
<feature type="non-terminal residue" evidence="3">
    <location>
        <position position="444"/>
    </location>
</feature>
<organism evidence="3 4">
    <name type="scientific">Dreissena polymorpha</name>
    <name type="common">Zebra mussel</name>
    <name type="synonym">Mytilus polymorpha</name>
    <dbReference type="NCBI Taxonomy" id="45954"/>
    <lineage>
        <taxon>Eukaryota</taxon>
        <taxon>Metazoa</taxon>
        <taxon>Spiralia</taxon>
        <taxon>Lophotrochozoa</taxon>
        <taxon>Mollusca</taxon>
        <taxon>Bivalvia</taxon>
        <taxon>Autobranchia</taxon>
        <taxon>Heteroconchia</taxon>
        <taxon>Euheterodonta</taxon>
        <taxon>Imparidentia</taxon>
        <taxon>Neoheterodontei</taxon>
        <taxon>Myida</taxon>
        <taxon>Dreissenoidea</taxon>
        <taxon>Dreissenidae</taxon>
        <taxon>Dreissena</taxon>
    </lineage>
</organism>
<dbReference type="Proteomes" id="UP000828390">
    <property type="component" value="Unassembled WGS sequence"/>
</dbReference>
<dbReference type="AlphaFoldDB" id="A0A9D4H0D7"/>
<feature type="transmembrane region" description="Helical" evidence="2">
    <location>
        <begin position="241"/>
        <end position="262"/>
    </location>
</feature>
<keyword evidence="2" id="KW-1133">Transmembrane helix</keyword>
<keyword evidence="4" id="KW-1185">Reference proteome</keyword>
<feature type="transmembrane region" description="Helical" evidence="2">
    <location>
        <begin position="303"/>
        <end position="322"/>
    </location>
</feature>
<feature type="transmembrane region" description="Helical" evidence="2">
    <location>
        <begin position="131"/>
        <end position="158"/>
    </location>
</feature>
<evidence type="ECO:0000256" key="1">
    <source>
        <dbReference type="ARBA" id="ARBA00010487"/>
    </source>
</evidence>
<dbReference type="Pfam" id="PF04791">
    <property type="entry name" value="LMBR1"/>
    <property type="match status" value="1"/>
</dbReference>
<gene>
    <name evidence="3" type="ORF">DPMN_128048</name>
</gene>
<feature type="transmembrane region" description="Helical" evidence="2">
    <location>
        <begin position="374"/>
        <end position="397"/>
    </location>
</feature>
<accession>A0A9D4H0D7</accession>
<dbReference type="InterPro" id="IPR008075">
    <property type="entry name" value="LIMR"/>
</dbReference>
<comment type="similarity">
    <text evidence="1">Belongs to the LIMR family.</text>
</comment>
<protein>
    <recommendedName>
        <fullName evidence="5">Limb region 1 protein</fullName>
    </recommendedName>
</protein>